<proteinExistence type="inferred from homology"/>
<dbReference type="GO" id="GO:0006508">
    <property type="term" value="P:proteolysis"/>
    <property type="evidence" value="ECO:0007669"/>
    <property type="project" value="UniProtKB-KW"/>
</dbReference>
<reference evidence="8 9" key="1">
    <citation type="submission" date="2018-05" db="EMBL/GenBank/DDBJ databases">
        <title>A metagenomic window into the 2 km-deep terrestrial subsurface aquifer revealed taxonomically and functionally diverse microbial community comprising novel uncultured bacterial lineages.</title>
        <authorList>
            <person name="Kadnikov V.V."/>
            <person name="Mardanov A.V."/>
            <person name="Beletsky A.V."/>
            <person name="Banks D."/>
            <person name="Pimenov N.V."/>
            <person name="Frank Y.A."/>
            <person name="Karnachuk O.V."/>
            <person name="Ravin N.V."/>
        </authorList>
    </citation>
    <scope>NUCLEOTIDE SEQUENCE [LARGE SCALE GENOMIC DNA]</scope>
    <source>
        <strain evidence="8">BY5</strain>
    </source>
</reference>
<evidence type="ECO:0000313" key="8">
    <source>
        <dbReference type="EMBL" id="RCK81072.1"/>
    </source>
</evidence>
<dbReference type="PRINTS" id="PR00723">
    <property type="entry name" value="SUBTILISIN"/>
</dbReference>
<sequence>MKKAIWCVVLVLTCANLGMAGEPVTAVVIDSGSDFTHPLLAPLARPNLAELRGQPGVDDDGNGYVDDVYGWNFPDNCATLVDLSKTPPAYDRVIETLRLLNILQAYGKEALKPEEFQTLLKNYQDQQFWPWVEFTGGWAHGTHCAGILSTENPGVRLNAITHLPAGQAPEQMAQAAIAQIRHRRLHARPRRQAAARATRVEARPAAAPDAAAPAAAEPVSLAELKLLFTQLGQEYAAQIRKEAAYLGALAPRVANCSFGSENAALLAVFKQNMVEEWGWTNPTDQEVQQVVNLFVEKVLLVRDKALFAGSPKTLYCIAAGNSGDCLEEIVVSPNDVDIPNKLVVAATLENKKLADFSCYGKTKVDVAVPGVNIYATFPNNKMGYMSGTSMACPMAARFATQVLQEHPGLSAVEVKKILMGTVDKKDWLADKVVSGGVVNPRRAVHAAGLVKQGKSLDEAIAEARQAVPDMTIRRSPYKGPDLSDKLIRDLYFSAVF</sequence>
<evidence type="ECO:0000256" key="3">
    <source>
        <dbReference type="ARBA" id="ARBA00022801"/>
    </source>
</evidence>
<dbReference type="Proteomes" id="UP000252355">
    <property type="component" value="Unassembled WGS sequence"/>
</dbReference>
<evidence type="ECO:0000256" key="5">
    <source>
        <dbReference type="PROSITE-ProRule" id="PRU01240"/>
    </source>
</evidence>
<dbReference type="Pfam" id="PF00082">
    <property type="entry name" value="Peptidase_S8"/>
    <property type="match status" value="1"/>
</dbReference>
<dbReference type="PROSITE" id="PS51892">
    <property type="entry name" value="SUBTILASE"/>
    <property type="match status" value="1"/>
</dbReference>
<feature type="chain" id="PRO_5016595804" evidence="6">
    <location>
        <begin position="21"/>
        <end position="496"/>
    </location>
</feature>
<feature type="active site" description="Charge relay system" evidence="5">
    <location>
        <position position="30"/>
    </location>
</feature>
<feature type="active site" description="Charge relay system" evidence="5">
    <location>
        <position position="140"/>
    </location>
</feature>
<comment type="caution">
    <text evidence="8">The sequence shown here is derived from an EMBL/GenBank/DDBJ whole genome shotgun (WGS) entry which is preliminary data.</text>
</comment>
<dbReference type="PANTHER" id="PTHR43806">
    <property type="entry name" value="PEPTIDASE S8"/>
    <property type="match status" value="1"/>
</dbReference>
<dbReference type="InterPro" id="IPR000209">
    <property type="entry name" value="Peptidase_S8/S53_dom"/>
</dbReference>
<dbReference type="SUPFAM" id="SSF52743">
    <property type="entry name" value="Subtilisin-like"/>
    <property type="match status" value="1"/>
</dbReference>
<dbReference type="InterPro" id="IPR015500">
    <property type="entry name" value="Peptidase_S8_subtilisin-rel"/>
</dbReference>
<feature type="signal peptide" evidence="6">
    <location>
        <begin position="1"/>
        <end position="20"/>
    </location>
</feature>
<comment type="similarity">
    <text evidence="1 5">Belongs to the peptidase S8 family.</text>
</comment>
<protein>
    <submittedName>
        <fullName evidence="8">Protease</fullName>
    </submittedName>
</protein>
<dbReference type="InterPro" id="IPR050131">
    <property type="entry name" value="Peptidase_S8_subtilisin-like"/>
</dbReference>
<dbReference type="InterPro" id="IPR036852">
    <property type="entry name" value="Peptidase_S8/S53_dom_sf"/>
</dbReference>
<organism evidence="8 9">
    <name type="scientific">Candidatus Ozemobacter sibiricus</name>
    <dbReference type="NCBI Taxonomy" id="2268124"/>
    <lineage>
        <taxon>Bacteria</taxon>
        <taxon>Candidatus Ozemobacteria</taxon>
        <taxon>Candidatus Ozemobacterales</taxon>
        <taxon>Candidatus Ozemobacteraceae</taxon>
        <taxon>Candidatus Ozemobacter</taxon>
    </lineage>
</organism>
<keyword evidence="3 5" id="KW-0378">Hydrolase</keyword>
<keyword evidence="2 5" id="KW-0645">Protease</keyword>
<dbReference type="EMBL" id="QOQW01000003">
    <property type="protein sequence ID" value="RCK81072.1"/>
    <property type="molecule type" value="Genomic_DNA"/>
</dbReference>
<gene>
    <name evidence="8" type="ORF">OZSIB_2449</name>
</gene>
<evidence type="ECO:0000256" key="4">
    <source>
        <dbReference type="ARBA" id="ARBA00022825"/>
    </source>
</evidence>
<dbReference type="GO" id="GO:0004252">
    <property type="term" value="F:serine-type endopeptidase activity"/>
    <property type="evidence" value="ECO:0007669"/>
    <property type="project" value="UniProtKB-UniRule"/>
</dbReference>
<dbReference type="PANTHER" id="PTHR43806:SF11">
    <property type="entry name" value="CEREVISIN-RELATED"/>
    <property type="match status" value="1"/>
</dbReference>
<keyword evidence="6" id="KW-0732">Signal</keyword>
<keyword evidence="4 5" id="KW-0720">Serine protease</keyword>
<accession>A0A367ZUM9</accession>
<dbReference type="AlphaFoldDB" id="A0A367ZUM9"/>
<evidence type="ECO:0000256" key="6">
    <source>
        <dbReference type="SAM" id="SignalP"/>
    </source>
</evidence>
<evidence type="ECO:0000313" key="9">
    <source>
        <dbReference type="Proteomes" id="UP000252355"/>
    </source>
</evidence>
<feature type="domain" description="Peptidase S8/S53" evidence="7">
    <location>
        <begin position="28"/>
        <end position="425"/>
    </location>
</feature>
<name>A0A367ZUM9_9BACT</name>
<evidence type="ECO:0000259" key="7">
    <source>
        <dbReference type="Pfam" id="PF00082"/>
    </source>
</evidence>
<feature type="active site" description="Charge relay system" evidence="5">
    <location>
        <position position="389"/>
    </location>
</feature>
<dbReference type="Gene3D" id="3.40.50.200">
    <property type="entry name" value="Peptidase S8/S53 domain"/>
    <property type="match status" value="1"/>
</dbReference>
<evidence type="ECO:0000256" key="1">
    <source>
        <dbReference type="ARBA" id="ARBA00011073"/>
    </source>
</evidence>
<evidence type="ECO:0000256" key="2">
    <source>
        <dbReference type="ARBA" id="ARBA00022670"/>
    </source>
</evidence>